<dbReference type="EMBL" id="JBEAFC010000007">
    <property type="protein sequence ID" value="KAL1548328.1"/>
    <property type="molecule type" value="Genomic_DNA"/>
</dbReference>
<dbReference type="PROSITE" id="PS51485">
    <property type="entry name" value="PHYTOCYANIN"/>
    <property type="match status" value="1"/>
</dbReference>
<dbReference type="InterPro" id="IPR028871">
    <property type="entry name" value="BlueCu_1_BS"/>
</dbReference>
<dbReference type="InterPro" id="IPR039391">
    <property type="entry name" value="Phytocyanin-like"/>
</dbReference>
<dbReference type="PANTHER" id="PTHR33021:SF339">
    <property type="entry name" value="OS07G0570600 PROTEIN"/>
    <property type="match status" value="1"/>
</dbReference>
<dbReference type="Pfam" id="PF02298">
    <property type="entry name" value="Cu_bind_like"/>
    <property type="match status" value="1"/>
</dbReference>
<sequence length="153" mass="17105">MVLLGAAVAANHEVGGTYGWNAVSTVDYTNWATTNNFQVGDRLDFKYNQQFHNVMEVSQQDYESCNSSSPILTYTTGHDSIELTSAGHRYFICSTPGHCNAGQKLAIVVHCRHDDNESPPQPDHRSSSPSMFLNDLSLVHVLLCYIVWHELFI</sequence>
<dbReference type="FunFam" id="2.60.40.420:FF:000003">
    <property type="entry name" value="Blue copper"/>
    <property type="match status" value="1"/>
</dbReference>
<dbReference type="Proteomes" id="UP001567538">
    <property type="component" value="Unassembled WGS sequence"/>
</dbReference>
<organism evidence="5 6">
    <name type="scientific">Salvia divinorum</name>
    <name type="common">Maria pastora</name>
    <name type="synonym">Diviner's sage</name>
    <dbReference type="NCBI Taxonomy" id="28513"/>
    <lineage>
        <taxon>Eukaryota</taxon>
        <taxon>Viridiplantae</taxon>
        <taxon>Streptophyta</taxon>
        <taxon>Embryophyta</taxon>
        <taxon>Tracheophyta</taxon>
        <taxon>Spermatophyta</taxon>
        <taxon>Magnoliopsida</taxon>
        <taxon>eudicotyledons</taxon>
        <taxon>Gunneridae</taxon>
        <taxon>Pentapetalae</taxon>
        <taxon>asterids</taxon>
        <taxon>lamiids</taxon>
        <taxon>Lamiales</taxon>
        <taxon>Lamiaceae</taxon>
        <taxon>Nepetoideae</taxon>
        <taxon>Mentheae</taxon>
        <taxon>Salviinae</taxon>
        <taxon>Salvia</taxon>
        <taxon>Salvia subgen. Calosphace</taxon>
    </lineage>
</organism>
<dbReference type="CDD" id="cd04216">
    <property type="entry name" value="Phytocyanin"/>
    <property type="match status" value="1"/>
</dbReference>
<dbReference type="InterPro" id="IPR003245">
    <property type="entry name" value="Phytocyanin_dom"/>
</dbReference>
<feature type="domain" description="Phytocyanin" evidence="4">
    <location>
        <begin position="10"/>
        <end position="111"/>
    </location>
</feature>
<keyword evidence="6" id="KW-1185">Reference proteome</keyword>
<dbReference type="PANTHER" id="PTHR33021">
    <property type="entry name" value="BLUE COPPER PROTEIN"/>
    <property type="match status" value="1"/>
</dbReference>
<proteinExistence type="predicted"/>
<accession>A0ABD1GYY6</accession>
<evidence type="ECO:0000259" key="4">
    <source>
        <dbReference type="PROSITE" id="PS51485"/>
    </source>
</evidence>
<comment type="caution">
    <text evidence="5">The sequence shown here is derived from an EMBL/GenBank/DDBJ whole genome shotgun (WGS) entry which is preliminary data.</text>
</comment>
<evidence type="ECO:0000313" key="5">
    <source>
        <dbReference type="EMBL" id="KAL1548328.1"/>
    </source>
</evidence>
<keyword evidence="2" id="KW-0186">Copper</keyword>
<dbReference type="Gene3D" id="2.60.40.420">
    <property type="entry name" value="Cupredoxins - blue copper proteins"/>
    <property type="match status" value="1"/>
</dbReference>
<reference evidence="5 6" key="1">
    <citation type="submission" date="2024-06" db="EMBL/GenBank/DDBJ databases">
        <title>A chromosome level genome sequence of Diviner's sage (Salvia divinorum).</title>
        <authorList>
            <person name="Ford S.A."/>
            <person name="Ro D.-K."/>
            <person name="Ness R.W."/>
            <person name="Phillips M.A."/>
        </authorList>
    </citation>
    <scope>NUCLEOTIDE SEQUENCE [LARGE SCALE GENOMIC DNA]</scope>
    <source>
        <strain evidence="5">SAF-2024a</strain>
        <tissue evidence="5">Leaf</tissue>
    </source>
</reference>
<evidence type="ECO:0000256" key="3">
    <source>
        <dbReference type="ARBA" id="ARBA00023180"/>
    </source>
</evidence>
<evidence type="ECO:0000256" key="1">
    <source>
        <dbReference type="ARBA" id="ARBA00022723"/>
    </source>
</evidence>
<dbReference type="GO" id="GO:0046872">
    <property type="term" value="F:metal ion binding"/>
    <property type="evidence" value="ECO:0007669"/>
    <property type="project" value="UniProtKB-KW"/>
</dbReference>
<gene>
    <name evidence="5" type="ORF">AAHA92_16574</name>
</gene>
<evidence type="ECO:0000256" key="2">
    <source>
        <dbReference type="ARBA" id="ARBA00023008"/>
    </source>
</evidence>
<dbReference type="InterPro" id="IPR008972">
    <property type="entry name" value="Cupredoxin"/>
</dbReference>
<dbReference type="PROSITE" id="PS00196">
    <property type="entry name" value="COPPER_BLUE"/>
    <property type="match status" value="1"/>
</dbReference>
<protein>
    <submittedName>
        <fullName evidence="5">Cupredoxin superfamily protein</fullName>
    </submittedName>
</protein>
<evidence type="ECO:0000313" key="6">
    <source>
        <dbReference type="Proteomes" id="UP001567538"/>
    </source>
</evidence>
<name>A0ABD1GYY6_SALDI</name>
<dbReference type="SUPFAM" id="SSF49503">
    <property type="entry name" value="Cupredoxins"/>
    <property type="match status" value="1"/>
</dbReference>
<dbReference type="AlphaFoldDB" id="A0ABD1GYY6"/>
<keyword evidence="3" id="KW-0325">Glycoprotein</keyword>
<keyword evidence="1" id="KW-0479">Metal-binding</keyword>